<evidence type="ECO:0000256" key="6">
    <source>
        <dbReference type="SAM" id="MobiDB-lite"/>
    </source>
</evidence>
<feature type="compositionally biased region" description="Acidic residues" evidence="6">
    <location>
        <begin position="237"/>
        <end position="256"/>
    </location>
</feature>
<comment type="caution">
    <text evidence="8">The sequence shown here is derived from an EMBL/GenBank/DDBJ whole genome shotgun (WGS) entry which is preliminary data.</text>
</comment>
<dbReference type="EMBL" id="JAKEKT020000014">
    <property type="protein sequence ID" value="KAL1646852.1"/>
    <property type="molecule type" value="Genomic_DNA"/>
</dbReference>
<dbReference type="Pfam" id="PF05460">
    <property type="entry name" value="ORC6"/>
    <property type="match status" value="1"/>
</dbReference>
<keyword evidence="4" id="KW-0238">DNA-binding</keyword>
<evidence type="ECO:0000256" key="2">
    <source>
        <dbReference type="ARBA" id="ARBA00010840"/>
    </source>
</evidence>
<evidence type="ECO:0000259" key="7">
    <source>
        <dbReference type="Pfam" id="PF05460"/>
    </source>
</evidence>
<comment type="subcellular location">
    <subcellularLocation>
        <location evidence="1">Nucleus</location>
    </subcellularLocation>
</comment>
<dbReference type="Proteomes" id="UP001521184">
    <property type="component" value="Unassembled WGS sequence"/>
</dbReference>
<feature type="region of interest" description="Disordered" evidence="6">
    <location>
        <begin position="112"/>
        <end position="147"/>
    </location>
</feature>
<keyword evidence="5" id="KW-0539">Nucleus</keyword>
<feature type="region of interest" description="Disordered" evidence="6">
    <location>
        <begin position="237"/>
        <end position="276"/>
    </location>
</feature>
<gene>
    <name evidence="8" type="ORF">SLS58_002987</name>
</gene>
<protein>
    <recommendedName>
        <fullName evidence="7">ORC6 first cyclin-like domain-containing protein</fullName>
    </recommendedName>
</protein>
<reference evidence="8 9" key="1">
    <citation type="journal article" date="2023" name="Plant Dis.">
        <title>First Report of Diplodia intermedia Causing Canker and Dieback Diseases on Apple Trees in Canada.</title>
        <authorList>
            <person name="Ellouze W."/>
            <person name="Ilyukhin E."/>
            <person name="Sulman M."/>
            <person name="Ali S."/>
        </authorList>
    </citation>
    <scope>NUCLEOTIDE SEQUENCE [LARGE SCALE GENOMIC DNA]</scope>
    <source>
        <strain evidence="8 9">M45-28</strain>
    </source>
</reference>
<organism evidence="8 9">
    <name type="scientific">Diplodia intermedia</name>
    <dbReference type="NCBI Taxonomy" id="856260"/>
    <lineage>
        <taxon>Eukaryota</taxon>
        <taxon>Fungi</taxon>
        <taxon>Dikarya</taxon>
        <taxon>Ascomycota</taxon>
        <taxon>Pezizomycotina</taxon>
        <taxon>Dothideomycetes</taxon>
        <taxon>Dothideomycetes incertae sedis</taxon>
        <taxon>Botryosphaeriales</taxon>
        <taxon>Botryosphaeriaceae</taxon>
        <taxon>Diplodia</taxon>
    </lineage>
</organism>
<keyword evidence="3" id="KW-0235">DNA replication</keyword>
<evidence type="ECO:0000256" key="3">
    <source>
        <dbReference type="ARBA" id="ARBA00022705"/>
    </source>
</evidence>
<keyword evidence="9" id="KW-1185">Reference proteome</keyword>
<name>A0ABR3TXQ0_9PEZI</name>
<evidence type="ECO:0000256" key="5">
    <source>
        <dbReference type="ARBA" id="ARBA00023242"/>
    </source>
</evidence>
<dbReference type="InterPro" id="IPR008721">
    <property type="entry name" value="ORC6_cyclin_first"/>
</dbReference>
<sequence length="332" mass="35916">MSKPIEQALVGLVPAHNGPLPPELLNTAVSLLAQSRNKASSLRPEEEIARTYVCAHLACESAARNGDNDDDGIVPSYVTPLIRALCRALGAPGAAVPHVYAGVRSILREGAAAGSDNKNTTPSRSSARNKRRSSGGATAAATTTMEKVEERDIPPLIAVLLMYTMIKLGGRPTSAAELRERRERAVEVVWGECEACEGWWGTEEELVRKVEKLLVEAKERGWLDMEWFGNVVQGDADVEMGDEDGDEEGDTEEDEGGAGVPPTPYTPLKKRKTKTVDVQAGVSQGGLGTMMQDKVDYLSEARRAGFVKWKAGIMKRVERIEREDGQAMDVSA</sequence>
<accession>A0ABR3TXQ0</accession>
<evidence type="ECO:0000256" key="4">
    <source>
        <dbReference type="ARBA" id="ARBA00023125"/>
    </source>
</evidence>
<proteinExistence type="inferred from homology"/>
<evidence type="ECO:0000256" key="1">
    <source>
        <dbReference type="ARBA" id="ARBA00004123"/>
    </source>
</evidence>
<comment type="similarity">
    <text evidence="2">Belongs to the ORC6 family.</text>
</comment>
<feature type="domain" description="ORC6 first cyclin-like" evidence="7">
    <location>
        <begin position="11"/>
        <end position="63"/>
    </location>
</feature>
<evidence type="ECO:0000313" key="9">
    <source>
        <dbReference type="Proteomes" id="UP001521184"/>
    </source>
</evidence>
<evidence type="ECO:0000313" key="8">
    <source>
        <dbReference type="EMBL" id="KAL1646852.1"/>
    </source>
</evidence>